<evidence type="ECO:0000313" key="2">
    <source>
        <dbReference type="Proteomes" id="UP001489902"/>
    </source>
</evidence>
<sequence length="330" mass="38764">MSVQLEVSLSPHPQPDPGARCKIIRVELHVGRDQLGQWHADDKDNDWSVDEDIRIPWSIIFANRTSRNPNCHSQAILNMTNFIEEMIDKTWEHEKGRGRKDRKWGFTIYRTYYGEESDDAWQMLLYSLRHQTKLAFGAFAPDNHKEIGFEEEIKQDDIQRLKDLFSLDVREDPALFHGFDIPRLREFAKKEKEDRTQIINVGAHRRKGIWPKGVRGMADWVFDYVLLADESVLKDVARGEFIVKAVSVPWREGHTPWGWMRIPTGYLVELWHHLIFHEDRTENALSFDGDEEELENLIWAGDGALFRTGQYSEIRDGCWHYDTQDLRTES</sequence>
<dbReference type="EMBL" id="CP151266">
    <property type="protein sequence ID" value="WZH50195.1"/>
    <property type="molecule type" value="Genomic_DNA"/>
</dbReference>
<name>A0ABZ2XBP0_9HYPO</name>
<protein>
    <submittedName>
        <fullName evidence="1">Uncharacterized protein</fullName>
    </submittedName>
</protein>
<organism evidence="1 2">
    <name type="scientific">Fusarium acuminatum</name>
    <dbReference type="NCBI Taxonomy" id="5515"/>
    <lineage>
        <taxon>Eukaryota</taxon>
        <taxon>Fungi</taxon>
        <taxon>Dikarya</taxon>
        <taxon>Ascomycota</taxon>
        <taxon>Pezizomycotina</taxon>
        <taxon>Sordariomycetes</taxon>
        <taxon>Hypocreomycetidae</taxon>
        <taxon>Hypocreales</taxon>
        <taxon>Nectriaceae</taxon>
        <taxon>Fusarium</taxon>
        <taxon>Fusarium tricinctum species complex</taxon>
    </lineage>
</organism>
<gene>
    <name evidence="1" type="ORF">QYS62_011439</name>
</gene>
<accession>A0ABZ2XBP0</accession>
<dbReference type="Proteomes" id="UP001489902">
    <property type="component" value="Chromosome 7"/>
</dbReference>
<keyword evidence="2" id="KW-1185">Reference proteome</keyword>
<reference evidence="1 2" key="1">
    <citation type="submission" date="2024-04" db="EMBL/GenBank/DDBJ databases">
        <title>Complete genome sequence of Fusarium acuminatum.</title>
        <authorList>
            <person name="Lan B."/>
        </authorList>
    </citation>
    <scope>NUCLEOTIDE SEQUENCE [LARGE SCALE GENOMIC DNA]</scope>
    <source>
        <strain evidence="1">1A</strain>
    </source>
</reference>
<evidence type="ECO:0000313" key="1">
    <source>
        <dbReference type="EMBL" id="WZH50195.1"/>
    </source>
</evidence>
<proteinExistence type="predicted"/>